<gene>
    <name evidence="3" type="ORF">FA13DRAFT_1738973</name>
</gene>
<feature type="compositionally biased region" description="Basic and acidic residues" evidence="1">
    <location>
        <begin position="60"/>
        <end position="70"/>
    </location>
</feature>
<accession>A0A4Y7SSF3</accession>
<evidence type="ECO:0000313" key="4">
    <source>
        <dbReference type="Proteomes" id="UP000298030"/>
    </source>
</evidence>
<reference evidence="3 4" key="1">
    <citation type="journal article" date="2019" name="Nat. Ecol. Evol.">
        <title>Megaphylogeny resolves global patterns of mushroom evolution.</title>
        <authorList>
            <person name="Varga T."/>
            <person name="Krizsan K."/>
            <person name="Foldi C."/>
            <person name="Dima B."/>
            <person name="Sanchez-Garcia M."/>
            <person name="Sanchez-Ramirez S."/>
            <person name="Szollosi G.J."/>
            <person name="Szarkandi J.G."/>
            <person name="Papp V."/>
            <person name="Albert L."/>
            <person name="Andreopoulos W."/>
            <person name="Angelini C."/>
            <person name="Antonin V."/>
            <person name="Barry K.W."/>
            <person name="Bougher N.L."/>
            <person name="Buchanan P."/>
            <person name="Buyck B."/>
            <person name="Bense V."/>
            <person name="Catcheside P."/>
            <person name="Chovatia M."/>
            <person name="Cooper J."/>
            <person name="Damon W."/>
            <person name="Desjardin D."/>
            <person name="Finy P."/>
            <person name="Geml J."/>
            <person name="Haridas S."/>
            <person name="Hughes K."/>
            <person name="Justo A."/>
            <person name="Karasinski D."/>
            <person name="Kautmanova I."/>
            <person name="Kiss B."/>
            <person name="Kocsube S."/>
            <person name="Kotiranta H."/>
            <person name="LaButti K.M."/>
            <person name="Lechner B.E."/>
            <person name="Liimatainen K."/>
            <person name="Lipzen A."/>
            <person name="Lukacs Z."/>
            <person name="Mihaltcheva S."/>
            <person name="Morgado L.N."/>
            <person name="Niskanen T."/>
            <person name="Noordeloos M.E."/>
            <person name="Ohm R.A."/>
            <person name="Ortiz-Santana B."/>
            <person name="Ovrebo C."/>
            <person name="Racz N."/>
            <person name="Riley R."/>
            <person name="Savchenko A."/>
            <person name="Shiryaev A."/>
            <person name="Soop K."/>
            <person name="Spirin V."/>
            <person name="Szebenyi C."/>
            <person name="Tomsovsky M."/>
            <person name="Tulloss R.E."/>
            <person name="Uehling J."/>
            <person name="Grigoriev I.V."/>
            <person name="Vagvolgyi C."/>
            <person name="Papp T."/>
            <person name="Martin F.M."/>
            <person name="Miettinen O."/>
            <person name="Hibbett D.S."/>
            <person name="Nagy L.G."/>
        </authorList>
    </citation>
    <scope>NUCLEOTIDE SEQUENCE [LARGE SCALE GENOMIC DNA]</scope>
    <source>
        <strain evidence="3 4">FP101781</strain>
    </source>
</reference>
<feature type="signal peptide" evidence="2">
    <location>
        <begin position="1"/>
        <end position="20"/>
    </location>
</feature>
<dbReference type="EMBL" id="QPFP01000063">
    <property type="protein sequence ID" value="TEB24800.1"/>
    <property type="molecule type" value="Genomic_DNA"/>
</dbReference>
<dbReference type="Proteomes" id="UP000298030">
    <property type="component" value="Unassembled WGS sequence"/>
</dbReference>
<evidence type="ECO:0000256" key="2">
    <source>
        <dbReference type="SAM" id="SignalP"/>
    </source>
</evidence>
<sequence>MKPSTLLPILLSIAPLVVKGFSYLDDDFEDFALREFEDEYLDARDELIQDFTTRELIEELEDRLQAREEGAAADAAGATPPAPPAEGAEGAGAPGGAPPQLKKPKKHHKKKHHKKHGHRGGKHKHGKKGKWGKKGKKGLKHRKPLGAGTGDLSAYQSPPLVAPPAVN</sequence>
<evidence type="ECO:0000256" key="1">
    <source>
        <dbReference type="SAM" id="MobiDB-lite"/>
    </source>
</evidence>
<keyword evidence="2" id="KW-0732">Signal</keyword>
<evidence type="ECO:0000313" key="3">
    <source>
        <dbReference type="EMBL" id="TEB24800.1"/>
    </source>
</evidence>
<protein>
    <submittedName>
        <fullName evidence="3">Uncharacterized protein</fullName>
    </submittedName>
</protein>
<dbReference type="OrthoDB" id="2997040at2759"/>
<keyword evidence="4" id="KW-1185">Reference proteome</keyword>
<proteinExistence type="predicted"/>
<feature type="chain" id="PRO_5021227417" evidence="2">
    <location>
        <begin position="21"/>
        <end position="167"/>
    </location>
</feature>
<dbReference type="AlphaFoldDB" id="A0A4Y7SSF3"/>
<feature type="compositionally biased region" description="Basic residues" evidence="1">
    <location>
        <begin position="102"/>
        <end position="144"/>
    </location>
</feature>
<organism evidence="3 4">
    <name type="scientific">Coprinellus micaceus</name>
    <name type="common">Glistening ink-cap mushroom</name>
    <name type="synonym">Coprinus micaceus</name>
    <dbReference type="NCBI Taxonomy" id="71717"/>
    <lineage>
        <taxon>Eukaryota</taxon>
        <taxon>Fungi</taxon>
        <taxon>Dikarya</taxon>
        <taxon>Basidiomycota</taxon>
        <taxon>Agaricomycotina</taxon>
        <taxon>Agaricomycetes</taxon>
        <taxon>Agaricomycetidae</taxon>
        <taxon>Agaricales</taxon>
        <taxon>Agaricineae</taxon>
        <taxon>Psathyrellaceae</taxon>
        <taxon>Coprinellus</taxon>
    </lineage>
</organism>
<feature type="region of interest" description="Disordered" evidence="1">
    <location>
        <begin position="60"/>
        <end position="167"/>
    </location>
</feature>
<comment type="caution">
    <text evidence="3">The sequence shown here is derived from an EMBL/GenBank/DDBJ whole genome shotgun (WGS) entry which is preliminary data.</text>
</comment>
<name>A0A4Y7SSF3_COPMI</name>